<dbReference type="AlphaFoldDB" id="A0A284R869"/>
<reference evidence="2" key="1">
    <citation type="journal article" date="2017" name="Nat. Ecol. Evol.">
        <title>Genome expansion and lineage-specific genetic innovations in the forest pathogenic fungi Armillaria.</title>
        <authorList>
            <person name="Sipos G."/>
            <person name="Prasanna A.N."/>
            <person name="Walter M.C."/>
            <person name="O'Connor E."/>
            <person name="Balint B."/>
            <person name="Krizsan K."/>
            <person name="Kiss B."/>
            <person name="Hess J."/>
            <person name="Varga T."/>
            <person name="Slot J."/>
            <person name="Riley R."/>
            <person name="Boka B."/>
            <person name="Rigling D."/>
            <person name="Barry K."/>
            <person name="Lee J."/>
            <person name="Mihaltcheva S."/>
            <person name="LaButti K."/>
            <person name="Lipzen A."/>
            <person name="Waldron R."/>
            <person name="Moloney N.M."/>
            <person name="Sperisen C."/>
            <person name="Kredics L."/>
            <person name="Vagvoelgyi C."/>
            <person name="Patrignani A."/>
            <person name="Fitzpatrick D."/>
            <person name="Nagy I."/>
            <person name="Doyle S."/>
            <person name="Anderson J.B."/>
            <person name="Grigoriev I.V."/>
            <person name="Gueldener U."/>
            <person name="Muensterkoetter M."/>
            <person name="Nagy L.G."/>
        </authorList>
    </citation>
    <scope>NUCLEOTIDE SEQUENCE [LARGE SCALE GENOMIC DNA]</scope>
    <source>
        <strain evidence="2">C18/9</strain>
    </source>
</reference>
<keyword evidence="2" id="KW-1185">Reference proteome</keyword>
<gene>
    <name evidence="1" type="ORF">ARMOST_08283</name>
</gene>
<sequence>MPTNIIIATPLKQRLRMKLKRWKAKLRGYLERPGLVYQAETPSPPESQLVPMPIDSTENVNVVIVDAGSHDLD</sequence>
<proteinExistence type="predicted"/>
<evidence type="ECO:0000313" key="1">
    <source>
        <dbReference type="EMBL" id="SJL04912.1"/>
    </source>
</evidence>
<name>A0A284R869_ARMOS</name>
<dbReference type="OrthoDB" id="10378051at2759"/>
<protein>
    <submittedName>
        <fullName evidence="1">Uncharacterized protein</fullName>
    </submittedName>
</protein>
<evidence type="ECO:0000313" key="2">
    <source>
        <dbReference type="Proteomes" id="UP000219338"/>
    </source>
</evidence>
<accession>A0A284R869</accession>
<dbReference type="EMBL" id="FUEG01000005">
    <property type="protein sequence ID" value="SJL04912.1"/>
    <property type="molecule type" value="Genomic_DNA"/>
</dbReference>
<organism evidence="1 2">
    <name type="scientific">Armillaria ostoyae</name>
    <name type="common">Armillaria root rot fungus</name>
    <dbReference type="NCBI Taxonomy" id="47428"/>
    <lineage>
        <taxon>Eukaryota</taxon>
        <taxon>Fungi</taxon>
        <taxon>Dikarya</taxon>
        <taxon>Basidiomycota</taxon>
        <taxon>Agaricomycotina</taxon>
        <taxon>Agaricomycetes</taxon>
        <taxon>Agaricomycetidae</taxon>
        <taxon>Agaricales</taxon>
        <taxon>Marasmiineae</taxon>
        <taxon>Physalacriaceae</taxon>
        <taxon>Armillaria</taxon>
    </lineage>
</organism>
<dbReference type="Proteomes" id="UP000219338">
    <property type="component" value="Unassembled WGS sequence"/>
</dbReference>